<evidence type="ECO:0000256" key="1">
    <source>
        <dbReference type="SAM" id="SignalP"/>
    </source>
</evidence>
<dbReference type="InterPro" id="IPR052896">
    <property type="entry name" value="GGT-like_enzyme"/>
</dbReference>
<keyword evidence="3" id="KW-1185">Reference proteome</keyword>
<dbReference type="InterPro" id="IPR029055">
    <property type="entry name" value="Ntn_hydrolases_N"/>
</dbReference>
<dbReference type="PANTHER" id="PTHR43881:SF1">
    <property type="entry name" value="GAMMA-GLUTAMYLTRANSPEPTIDASE (AFU_ORTHOLOGUE AFUA_4G13580)"/>
    <property type="match status" value="1"/>
</dbReference>
<dbReference type="Pfam" id="PF01019">
    <property type="entry name" value="G_glu_transpept"/>
    <property type="match status" value="1"/>
</dbReference>
<dbReference type="PATRIC" id="fig|1280946.3.peg.1498"/>
<evidence type="ECO:0000313" key="2">
    <source>
        <dbReference type="EMBL" id="KCZ55030.1"/>
    </source>
</evidence>
<proteinExistence type="predicted"/>
<dbReference type="eggNOG" id="COG0405">
    <property type="taxonomic scope" value="Bacteria"/>
</dbReference>
<name>A0A062UFY0_9PROT</name>
<evidence type="ECO:0000313" key="3">
    <source>
        <dbReference type="Proteomes" id="UP000027037"/>
    </source>
</evidence>
<dbReference type="Gene3D" id="3.60.20.40">
    <property type="match status" value="1"/>
</dbReference>
<reference evidence="2 3" key="1">
    <citation type="journal article" date="2014" name="Antonie Van Leeuwenhoek">
        <title>Hyphomonas beringensis sp. nov. and Hyphomonas chukchiensis sp. nov., isolated from surface seawater of the Bering Sea and Chukchi Sea.</title>
        <authorList>
            <person name="Li C."/>
            <person name="Lai Q."/>
            <person name="Li G."/>
            <person name="Dong C."/>
            <person name="Wang J."/>
            <person name="Liao Y."/>
            <person name="Shao Z."/>
        </authorList>
    </citation>
    <scope>NUCLEOTIDE SEQUENCE [LARGE SCALE GENOMIC DNA]</scope>
    <source>
        <strain evidence="2 3">25B14_1</strain>
    </source>
</reference>
<dbReference type="EMBL" id="AWFF01000032">
    <property type="protein sequence ID" value="KCZ55030.1"/>
    <property type="molecule type" value="Genomic_DNA"/>
</dbReference>
<feature type="chain" id="PRO_5001618292" description="Gamma-glutamyltransferase" evidence="1">
    <location>
        <begin position="21"/>
        <end position="681"/>
    </location>
</feature>
<dbReference type="SUPFAM" id="SSF56235">
    <property type="entry name" value="N-terminal nucleophile aminohydrolases (Ntn hydrolases)"/>
    <property type="match status" value="1"/>
</dbReference>
<dbReference type="PRINTS" id="PR01210">
    <property type="entry name" value="GGTRANSPTASE"/>
</dbReference>
<dbReference type="RefSeq" id="WP_241765164.1">
    <property type="nucleotide sequence ID" value="NZ_AWFF01000032.1"/>
</dbReference>
<feature type="signal peptide" evidence="1">
    <location>
        <begin position="1"/>
        <end position="20"/>
    </location>
</feature>
<protein>
    <recommendedName>
        <fullName evidence="4">Gamma-glutamyltransferase</fullName>
    </recommendedName>
</protein>
<dbReference type="AlphaFoldDB" id="A0A062UFY0"/>
<dbReference type="InterPro" id="IPR043138">
    <property type="entry name" value="GGT_lsub"/>
</dbReference>
<dbReference type="STRING" id="1280946.HY29_02135"/>
<sequence length="681" mass="73453">MNSVRMIVAFALAPGFSACASTEPAPETEMEATAQVNQTSVVSIEIEEQDIEATPPGPGDRMPTGRNLGVRSAVVAPNGAAATAHPLATQTALDVLKSGGSAVDAAIAANAMLGLVEPTGNGIGGDLFAIVWDPKTRQLYGYNGSGRSAKGATLAEMQAKADEFMEGEEIPPFGAAPVTVPGTVDGWFALHERFGKLPIADDLKPAITYARKGAPIPEVISYYWSFGPKRFEPAYESGMLEEYENAKKTYFSPAPHEGTIFRNPDLADTLSQIAEGGRDEFYKGSLAHRMGDYFERIGGFLRYDDFATHTGEWVEPICVTYRADYKVCELPPNTQGIAALQMLQMLERFDLRSMGYGSADSIMAQVEAKRLAFADRARGYADPEFSKISPEFLVRPDYAAARAAQISLDQAMDDPGITALQPSGDGNVIYTLGDSMMIAPGNGSNLENIISDANERLREADLTLEDGDTTYLTVTDKDGMMVSLIQSNYRGMGSGLVADGLGFMFQDRGQLFSLDPEHPNVWEPGKRPFHTIIPAFAFKKDMPGCQVRAMPIEQACPFEPWLSFGLMGGGMQPQGHVQVILNLVDFDMGLQEAGDAARWEHTGGCEPTDDLNGDACETDMGVVHLESGIPPETRAELEARGHVVDCCKANAGGYQAIMRDFDTGAWIAATEMRKDGSADGY</sequence>
<comment type="caution">
    <text evidence="2">The sequence shown here is derived from an EMBL/GenBank/DDBJ whole genome shotgun (WGS) entry which is preliminary data.</text>
</comment>
<evidence type="ECO:0008006" key="4">
    <source>
        <dbReference type="Google" id="ProtNLM"/>
    </source>
</evidence>
<organism evidence="2 3">
    <name type="scientific">Hyphomonas beringensis</name>
    <dbReference type="NCBI Taxonomy" id="1280946"/>
    <lineage>
        <taxon>Bacteria</taxon>
        <taxon>Pseudomonadati</taxon>
        <taxon>Pseudomonadota</taxon>
        <taxon>Alphaproteobacteria</taxon>
        <taxon>Hyphomonadales</taxon>
        <taxon>Hyphomonadaceae</taxon>
        <taxon>Hyphomonas</taxon>
    </lineage>
</organism>
<dbReference type="PANTHER" id="PTHR43881">
    <property type="entry name" value="GAMMA-GLUTAMYLTRANSPEPTIDASE (AFU_ORTHOLOGUE AFUA_4G13580)"/>
    <property type="match status" value="1"/>
</dbReference>
<dbReference type="PROSITE" id="PS51257">
    <property type="entry name" value="PROKAR_LIPOPROTEIN"/>
    <property type="match status" value="1"/>
</dbReference>
<accession>A0A062UFY0</accession>
<dbReference type="InterPro" id="IPR043137">
    <property type="entry name" value="GGT_ssub_C"/>
</dbReference>
<gene>
    <name evidence="2" type="ORF">HY29_02135</name>
</gene>
<dbReference type="Gene3D" id="1.10.246.130">
    <property type="match status" value="1"/>
</dbReference>
<keyword evidence="1" id="KW-0732">Signal</keyword>
<dbReference type="Proteomes" id="UP000027037">
    <property type="component" value="Unassembled WGS sequence"/>
</dbReference>